<keyword evidence="2" id="KW-0472">Membrane</keyword>
<proteinExistence type="predicted"/>
<reference evidence="3 4" key="1">
    <citation type="submission" date="2023-09" db="EMBL/GenBank/DDBJ databases">
        <title>Genome completion map analysis of the actinomycetes C11-1.</title>
        <authorList>
            <person name="Qin P."/>
            <person name="Guan P."/>
        </authorList>
    </citation>
    <scope>NUCLEOTIDE SEQUENCE [LARGE SCALE GENOMIC DNA]</scope>
    <source>
        <strain evidence="3 4">C11-1</strain>
    </source>
</reference>
<evidence type="ECO:0000313" key="4">
    <source>
        <dbReference type="Proteomes" id="UP001303236"/>
    </source>
</evidence>
<dbReference type="EMBL" id="CP134500">
    <property type="protein sequence ID" value="WNF30243.1"/>
    <property type="molecule type" value="Genomic_DNA"/>
</dbReference>
<dbReference type="Pfam" id="PF13576">
    <property type="entry name" value="Pentapeptide_3"/>
    <property type="match status" value="1"/>
</dbReference>
<evidence type="ECO:0000256" key="1">
    <source>
        <dbReference type="SAM" id="MobiDB-lite"/>
    </source>
</evidence>
<keyword evidence="4" id="KW-1185">Reference proteome</keyword>
<dbReference type="Gene3D" id="2.160.20.80">
    <property type="entry name" value="E3 ubiquitin-protein ligase SopA"/>
    <property type="match status" value="1"/>
</dbReference>
<gene>
    <name evidence="3" type="ORF">RI138_27350</name>
</gene>
<name>A0ABY9W2J1_9ACTN</name>
<keyword evidence="2" id="KW-1133">Transmembrane helix</keyword>
<accession>A0ABY9W2J1</accession>
<sequence>MRFTDAARFGDAAFTGAARFDGATFAGSAWFDGATFAGAARFDEVLFADSVLFDGTTFTSSALFNSATFAGASRFDGATFASTAGFGGATFRAAVALGPMVCGGHVDVSGVVFEAPTTIEVAGVSMECLRTRWESTATLRLRYVGLDLSDAVVTHPLSVTAHPAPFTVPRGTLSESSLTGRDPGVRLQSLRGADAAHLVLTDTDLSGCTFAGTFHLDQIRLRGRTRFARTPRGIRWRMGLPMRWTPRRTLAEEHHWRAVRTPPADPAHPTDRDWIPGPHHPDPTHTPGPDDLAPLYRDLRKAFEDGKNEPDAADFYYGEMDARRLDPERPTGERALLAAYWALSGYGLRASRAVGWLLGAMAATVLALMLWGLPTTEPVPHTTGIQAPHGQRIDLVTKAPDPELAGAFHQRLTSQRAEKATRVVLNSVVFRASGQNLTAVGTYTEMASRFLEPMLLTLALLATRGRVKR</sequence>
<evidence type="ECO:0000313" key="3">
    <source>
        <dbReference type="EMBL" id="WNF30243.1"/>
    </source>
</evidence>
<feature type="transmembrane region" description="Helical" evidence="2">
    <location>
        <begin position="353"/>
        <end position="373"/>
    </location>
</feature>
<protein>
    <submittedName>
        <fullName evidence="3">Pentapeptide repeat-containing protein</fullName>
    </submittedName>
</protein>
<organism evidence="3 4">
    <name type="scientific">Streptomyces durocortorensis</name>
    <dbReference type="NCBI Taxonomy" id="2811104"/>
    <lineage>
        <taxon>Bacteria</taxon>
        <taxon>Bacillati</taxon>
        <taxon>Actinomycetota</taxon>
        <taxon>Actinomycetes</taxon>
        <taxon>Kitasatosporales</taxon>
        <taxon>Streptomycetaceae</taxon>
        <taxon>Streptomyces</taxon>
    </lineage>
</organism>
<dbReference type="Proteomes" id="UP001303236">
    <property type="component" value="Chromosome"/>
</dbReference>
<feature type="region of interest" description="Disordered" evidence="1">
    <location>
        <begin position="255"/>
        <end position="293"/>
    </location>
</feature>
<keyword evidence="2" id="KW-0812">Transmembrane</keyword>
<dbReference type="InterPro" id="IPR001646">
    <property type="entry name" value="5peptide_repeat"/>
</dbReference>
<evidence type="ECO:0000256" key="2">
    <source>
        <dbReference type="SAM" id="Phobius"/>
    </source>
</evidence>
<feature type="compositionally biased region" description="Basic and acidic residues" evidence="1">
    <location>
        <begin position="268"/>
        <end position="283"/>
    </location>
</feature>